<keyword evidence="1" id="KW-0732">Signal</keyword>
<keyword evidence="3" id="KW-1185">Reference proteome</keyword>
<dbReference type="PROSITE" id="PS51257">
    <property type="entry name" value="PROKAR_LIPOPROTEIN"/>
    <property type="match status" value="1"/>
</dbReference>
<reference evidence="2" key="1">
    <citation type="journal article" date="2021" name="Microorganisms">
        <title>The Ever-Expanding Pseudomonas Genus: Description of 43 New Species and Partition of the Pseudomonas putida Group.</title>
        <authorList>
            <person name="Girard L."/>
            <person name="Lood C."/>
            <person name="Hofte M."/>
            <person name="Vandamme P."/>
            <person name="Rokni-Zadeh H."/>
            <person name="van Noort V."/>
            <person name="Lavigne R."/>
            <person name="De Mot R."/>
        </authorList>
    </citation>
    <scope>NUCLEOTIDE SEQUENCE</scope>
    <source>
        <strain evidence="2">COW39</strain>
    </source>
</reference>
<evidence type="ECO:0008006" key="4">
    <source>
        <dbReference type="Google" id="ProtNLM"/>
    </source>
</evidence>
<name>A0ABX8M6U0_9PSED</name>
<proteinExistence type="predicted"/>
<feature type="chain" id="PRO_5045580942" description="Lipoprotein" evidence="1">
    <location>
        <begin position="21"/>
        <end position="205"/>
    </location>
</feature>
<evidence type="ECO:0000313" key="3">
    <source>
        <dbReference type="Proteomes" id="UP001047646"/>
    </source>
</evidence>
<dbReference type="RefSeq" id="WP_217848439.1">
    <property type="nucleotide sequence ID" value="NZ_CP077073.1"/>
</dbReference>
<gene>
    <name evidence="2" type="ORF">KSS95_18075</name>
</gene>
<evidence type="ECO:0000256" key="1">
    <source>
        <dbReference type="SAM" id="SignalP"/>
    </source>
</evidence>
<sequence length="205" mass="21461">MKRLLALTLLTLAISGCDKAEQATALTGQCAKDTDCKGERICQSAQCVNPQPQQAPLSKPAAAVQLAPAAPRVTYAPLPVSDAGAGPFTLQRMGMGSALNYPSRAGLINLMQAIVEEPEYTGYVTLEKAYAFGPSRYVLVISTGEGGNACPASTYVFSFDSSAEQVDGKQQVDGCSEMVESLAEGNTLTIKKEGSASVVYNGQVK</sequence>
<protein>
    <recommendedName>
        <fullName evidence="4">Lipoprotein</fullName>
    </recommendedName>
</protein>
<dbReference type="Proteomes" id="UP001047646">
    <property type="component" value="Chromosome"/>
</dbReference>
<feature type="signal peptide" evidence="1">
    <location>
        <begin position="1"/>
        <end position="20"/>
    </location>
</feature>
<accession>A0ABX8M6U0</accession>
<evidence type="ECO:0000313" key="2">
    <source>
        <dbReference type="EMBL" id="QXH34065.1"/>
    </source>
</evidence>
<dbReference type="EMBL" id="CP077073">
    <property type="protein sequence ID" value="QXH34065.1"/>
    <property type="molecule type" value="Genomic_DNA"/>
</dbReference>
<organism evidence="2 3">
    <name type="scientific">Pseudomonas muyukensis</name>
    <dbReference type="NCBI Taxonomy" id="2842357"/>
    <lineage>
        <taxon>Bacteria</taxon>
        <taxon>Pseudomonadati</taxon>
        <taxon>Pseudomonadota</taxon>
        <taxon>Gammaproteobacteria</taxon>
        <taxon>Pseudomonadales</taxon>
        <taxon>Pseudomonadaceae</taxon>
        <taxon>Pseudomonas</taxon>
    </lineage>
</organism>